<feature type="compositionally biased region" description="Basic and acidic residues" evidence="2">
    <location>
        <begin position="1"/>
        <end position="24"/>
    </location>
</feature>
<comment type="caution">
    <text evidence="3">The sequence shown here is derived from an EMBL/GenBank/DDBJ whole genome shotgun (WGS) entry which is preliminary data.</text>
</comment>
<evidence type="ECO:0000313" key="3">
    <source>
        <dbReference type="EMBL" id="PWV01643.1"/>
    </source>
</evidence>
<dbReference type="VEuPathDB" id="TriTrypDB:TcCLB.503939.40"/>
<dbReference type="VEuPathDB" id="TriTrypDB:BCY84_18828"/>
<reference evidence="3 4" key="1">
    <citation type="journal article" date="2018" name="Microb. Genom.">
        <title>Expanding an expanded genome: long-read sequencing of Trypanosoma cruzi.</title>
        <authorList>
            <person name="Berna L."/>
            <person name="Rodriguez M."/>
            <person name="Chiribao M.L."/>
            <person name="Parodi-Talice A."/>
            <person name="Pita S."/>
            <person name="Rijo G."/>
            <person name="Alvarez-Valin F."/>
            <person name="Robello C."/>
        </authorList>
    </citation>
    <scope>NUCLEOTIDE SEQUENCE [LARGE SCALE GENOMIC DNA]</scope>
    <source>
        <strain evidence="3 4">Dm28c</strain>
    </source>
</reference>
<protein>
    <submittedName>
        <fullName evidence="3">Uncharacterized protein</fullName>
    </submittedName>
</protein>
<feature type="region of interest" description="Disordered" evidence="2">
    <location>
        <begin position="1"/>
        <end position="57"/>
    </location>
</feature>
<accession>A0A2V2W1P9</accession>
<dbReference type="VEuPathDB" id="TriTrypDB:Tc_MARK_4967"/>
<proteinExistence type="predicted"/>
<evidence type="ECO:0000313" key="4">
    <source>
        <dbReference type="Proteomes" id="UP000246121"/>
    </source>
</evidence>
<evidence type="ECO:0000256" key="1">
    <source>
        <dbReference type="SAM" id="Coils"/>
    </source>
</evidence>
<keyword evidence="1" id="KW-0175">Coiled coil</keyword>
<dbReference type="VEuPathDB" id="TriTrypDB:TCSYLVIO_006242"/>
<dbReference type="VEuPathDB" id="TriTrypDB:ECC02_001138"/>
<dbReference type="VEuPathDB" id="TriTrypDB:TcCLB.509805.170"/>
<dbReference type="VEuPathDB" id="TriTrypDB:C4B63_4g265"/>
<dbReference type="VEuPathDB" id="TriTrypDB:TcCL_ESM06424"/>
<feature type="compositionally biased region" description="Basic and acidic residues" evidence="2">
    <location>
        <begin position="32"/>
        <end position="55"/>
    </location>
</feature>
<feature type="coiled-coil region" evidence="1">
    <location>
        <begin position="129"/>
        <end position="156"/>
    </location>
</feature>
<dbReference type="Proteomes" id="UP000246121">
    <property type="component" value="Unassembled WGS sequence"/>
</dbReference>
<dbReference type="EMBL" id="PRFA01000004">
    <property type="protein sequence ID" value="PWV01643.1"/>
    <property type="molecule type" value="Genomic_DNA"/>
</dbReference>
<dbReference type="VEuPathDB" id="TriTrypDB:TcG_06047"/>
<name>A0A2V2W1P9_TRYCR</name>
<dbReference type="VEuPathDB" id="TriTrypDB:C3747_2g53"/>
<dbReference type="AlphaFoldDB" id="A0A2V2W1P9"/>
<organism evidence="3 4">
    <name type="scientific">Trypanosoma cruzi</name>
    <dbReference type="NCBI Taxonomy" id="5693"/>
    <lineage>
        <taxon>Eukaryota</taxon>
        <taxon>Discoba</taxon>
        <taxon>Euglenozoa</taxon>
        <taxon>Kinetoplastea</taxon>
        <taxon>Metakinetoplastina</taxon>
        <taxon>Trypanosomatida</taxon>
        <taxon>Trypanosomatidae</taxon>
        <taxon>Trypanosoma</taxon>
        <taxon>Schizotrypanum</taxon>
    </lineage>
</organism>
<dbReference type="VEuPathDB" id="TriTrypDB:TCDM_05289"/>
<sequence length="181" mass="20039">MEKVQAARLEREKAAAAAEEKEASFAKTGFDTQEKENDDDPAKESVGNPEHEPQREVVTGSTALEGAALTSTFTLTEVSATAGADGAVHVEDGTETAEDAAGLELLRQRQDAWQREIHRRTEARHDEDREKALIAGREARREAERLRRKAEAARLQEAAAVKLAERMAELPLRNRHIFTVD</sequence>
<gene>
    <name evidence="3" type="ORF">C4B63_4g265</name>
</gene>
<dbReference type="VEuPathDB" id="TriTrypDB:TcBrA4_0083580"/>
<evidence type="ECO:0000256" key="2">
    <source>
        <dbReference type="SAM" id="MobiDB-lite"/>
    </source>
</evidence>